<name>A0A484MED2_9ASTE</name>
<reference evidence="1 2" key="1">
    <citation type="submission" date="2018-04" db="EMBL/GenBank/DDBJ databases">
        <authorList>
            <person name="Vogel A."/>
        </authorList>
    </citation>
    <scope>NUCLEOTIDE SEQUENCE [LARGE SCALE GENOMIC DNA]</scope>
</reference>
<dbReference type="Proteomes" id="UP000595140">
    <property type="component" value="Unassembled WGS sequence"/>
</dbReference>
<evidence type="ECO:0008006" key="3">
    <source>
        <dbReference type="Google" id="ProtNLM"/>
    </source>
</evidence>
<dbReference type="PANTHER" id="PTHR31286:SF180">
    <property type="entry name" value="OS10G0362600 PROTEIN"/>
    <property type="match status" value="1"/>
</dbReference>
<dbReference type="InterPro" id="IPR040256">
    <property type="entry name" value="At4g02000-like"/>
</dbReference>
<gene>
    <name evidence="1" type="ORF">CCAM_LOCUS28896</name>
</gene>
<organism evidence="1 2">
    <name type="scientific">Cuscuta campestris</name>
    <dbReference type="NCBI Taxonomy" id="132261"/>
    <lineage>
        <taxon>Eukaryota</taxon>
        <taxon>Viridiplantae</taxon>
        <taxon>Streptophyta</taxon>
        <taxon>Embryophyta</taxon>
        <taxon>Tracheophyta</taxon>
        <taxon>Spermatophyta</taxon>
        <taxon>Magnoliopsida</taxon>
        <taxon>eudicotyledons</taxon>
        <taxon>Gunneridae</taxon>
        <taxon>Pentapetalae</taxon>
        <taxon>asterids</taxon>
        <taxon>lamiids</taxon>
        <taxon>Solanales</taxon>
        <taxon>Convolvulaceae</taxon>
        <taxon>Cuscuteae</taxon>
        <taxon>Cuscuta</taxon>
        <taxon>Cuscuta subgen. Grammica</taxon>
        <taxon>Cuscuta sect. Cleistogrammica</taxon>
    </lineage>
</organism>
<dbReference type="EMBL" id="OOIL02003346">
    <property type="protein sequence ID" value="VFQ87120.1"/>
    <property type="molecule type" value="Genomic_DNA"/>
</dbReference>
<protein>
    <recommendedName>
        <fullName evidence="3">DUF4283 domain-containing protein</fullName>
    </recommendedName>
</protein>
<keyword evidence="2" id="KW-1185">Reference proteome</keyword>
<evidence type="ECO:0000313" key="1">
    <source>
        <dbReference type="EMBL" id="VFQ87120.1"/>
    </source>
</evidence>
<dbReference type="OrthoDB" id="1931768at2759"/>
<sequence>MARCNRRLDLKLIRKAMNRIGFEDSLQLQHLDDYSSKKENPNIPLWVTINRLPLHLLDVGALYQLFFLLGTPLKVDSDTLLHHRFDSAKACVIVDISAPLPSGIHVSLDNKVIVRVPAKPHRREGPGVHGGTPCQKDQEWLVVTKKKNTKPGAYSIPPIHYWKPKPLISQVIPKAKYQAEQDKVLSQRAKSVTLGPLPVTCPLLHNGANPMPIVQGIESTSSPMAMKELQEVRIIFTHTSETAEKKEIHKHEPLPLHNKFSPLSHLCEEHGPLTHRSLDDTQKKGDSSRATSTIINAIGPDEGALEIEDDEEEIPPHYHSEGEKLPSIQDTSRVTSLPVQLDRRIKALAHNNIIPSYGVLTRSQSKIYGVHSHLIPL</sequence>
<proteinExistence type="predicted"/>
<dbReference type="PANTHER" id="PTHR31286">
    <property type="entry name" value="GLYCINE-RICH CELL WALL STRUCTURAL PROTEIN 1.8-LIKE"/>
    <property type="match status" value="1"/>
</dbReference>
<accession>A0A484MED2</accession>
<evidence type="ECO:0000313" key="2">
    <source>
        <dbReference type="Proteomes" id="UP000595140"/>
    </source>
</evidence>
<dbReference type="AlphaFoldDB" id="A0A484MED2"/>